<keyword evidence="8" id="KW-1185">Reference proteome</keyword>
<keyword evidence="2" id="KW-0805">Transcription regulation</keyword>
<dbReference type="SUPFAM" id="SSF46955">
    <property type="entry name" value="Putative DNA-binding domain"/>
    <property type="match status" value="1"/>
</dbReference>
<sequence length="120" mass="14422">MIISKFSEAAGISASALRYYEKKGLLRVNRDPAGRRDYSEDDIEWVKFLQRLKDTGMLLRDIRHYSDLRYQGDSTVEERMALLVRHRESVLEEQKKWEGYLRNLDEKIHIYEKKIEERKT</sequence>
<evidence type="ECO:0000256" key="2">
    <source>
        <dbReference type="ARBA" id="ARBA00023015"/>
    </source>
</evidence>
<proteinExistence type="predicted"/>
<dbReference type="HOGENOM" id="CLU_060077_8_3_9"/>
<evidence type="ECO:0000256" key="3">
    <source>
        <dbReference type="ARBA" id="ARBA00023125"/>
    </source>
</evidence>
<evidence type="ECO:0000256" key="1">
    <source>
        <dbReference type="ARBA" id="ARBA00022491"/>
    </source>
</evidence>
<dbReference type="PROSITE" id="PS00552">
    <property type="entry name" value="HTH_MERR_1"/>
    <property type="match status" value="1"/>
</dbReference>
<keyword evidence="4" id="KW-0804">Transcription</keyword>
<dbReference type="GO" id="GO:0003677">
    <property type="term" value="F:DNA binding"/>
    <property type="evidence" value="ECO:0007669"/>
    <property type="project" value="UniProtKB-KW"/>
</dbReference>
<dbReference type="GO" id="GO:0003700">
    <property type="term" value="F:DNA-binding transcription factor activity"/>
    <property type="evidence" value="ECO:0007669"/>
    <property type="project" value="InterPro"/>
</dbReference>
<protein>
    <submittedName>
        <fullName evidence="7">MerR family transcriptional regulator</fullName>
    </submittedName>
</protein>
<evidence type="ECO:0000313" key="9">
    <source>
        <dbReference type="Proteomes" id="UP000474104"/>
    </source>
</evidence>
<dbReference type="SMART" id="SM00422">
    <property type="entry name" value="HTH_MERR"/>
    <property type="match status" value="1"/>
</dbReference>
<evidence type="ECO:0000259" key="5">
    <source>
        <dbReference type="PROSITE" id="PS50937"/>
    </source>
</evidence>
<accession>N2A7X8</accession>
<evidence type="ECO:0000256" key="4">
    <source>
        <dbReference type="ARBA" id="ARBA00023163"/>
    </source>
</evidence>
<keyword evidence="3" id="KW-0238">DNA-binding</keyword>
<dbReference type="InterPro" id="IPR000551">
    <property type="entry name" value="MerR-type_HTH_dom"/>
</dbReference>
<reference evidence="7" key="1">
    <citation type="submission" date="2018-10" db="EMBL/GenBank/DDBJ databases">
        <title>Schaedlerella arabinophila gen. nov. sp. nov., isolated from the mouse intestinal tract and comparative analysis with the genome of the closely related altered Schaedler flora strain ASF502.</title>
        <authorList>
            <person name="Miyake S."/>
            <person name="Soh M."/>
            <person name="Seedorf H."/>
        </authorList>
    </citation>
    <scope>NUCLEOTIDE SEQUENCE [LARGE SCALE GENOMIC DNA]</scope>
    <source>
        <strain evidence="7">DSM 106076</strain>
    </source>
</reference>
<feature type="domain" description="HTH merR-type" evidence="5">
    <location>
        <begin position="1"/>
        <end position="68"/>
    </location>
</feature>
<dbReference type="InterPro" id="IPR009061">
    <property type="entry name" value="DNA-bd_dom_put_sf"/>
</dbReference>
<evidence type="ECO:0000313" key="6">
    <source>
        <dbReference type="EMBL" id="NDO71909.1"/>
    </source>
</evidence>
<dbReference type="PROSITE" id="PS50937">
    <property type="entry name" value="HTH_MERR_2"/>
    <property type="match status" value="1"/>
</dbReference>
<dbReference type="Pfam" id="PF13411">
    <property type="entry name" value="MerR_1"/>
    <property type="match status" value="1"/>
</dbReference>
<evidence type="ECO:0000313" key="7">
    <source>
        <dbReference type="EMBL" id="RRK33773.1"/>
    </source>
</evidence>
<dbReference type="CDD" id="cd01109">
    <property type="entry name" value="HTH_YyaN"/>
    <property type="match status" value="1"/>
</dbReference>
<dbReference type="STRING" id="2044587.C824_04872"/>
<dbReference type="EMBL" id="VIRB01000149">
    <property type="protein sequence ID" value="NDO71909.1"/>
    <property type="molecule type" value="Genomic_DNA"/>
</dbReference>
<dbReference type="RefSeq" id="WP_004071262.1">
    <property type="nucleotide sequence ID" value="NZ_CASCYM010000140.1"/>
</dbReference>
<accession>A0A426DM15</accession>
<dbReference type="Proteomes" id="UP000274920">
    <property type="component" value="Unassembled WGS sequence"/>
</dbReference>
<evidence type="ECO:0000313" key="8">
    <source>
        <dbReference type="Proteomes" id="UP000274920"/>
    </source>
</evidence>
<gene>
    <name evidence="7" type="ORF">EBB54_22215</name>
    <name evidence="6" type="ORF">FMM80_25985</name>
</gene>
<dbReference type="AlphaFoldDB" id="N2A7X8"/>
<organism evidence="7 8">
    <name type="scientific">Schaedlerella arabinosiphila</name>
    <dbReference type="NCBI Taxonomy" id="2044587"/>
    <lineage>
        <taxon>Bacteria</taxon>
        <taxon>Bacillati</taxon>
        <taxon>Bacillota</taxon>
        <taxon>Clostridia</taxon>
        <taxon>Lachnospirales</taxon>
        <taxon>Lachnospiraceae</taxon>
        <taxon>Schaedlerella</taxon>
    </lineage>
</organism>
<dbReference type="PANTHER" id="PTHR30204:SF69">
    <property type="entry name" value="MERR-FAMILY TRANSCRIPTIONAL REGULATOR"/>
    <property type="match status" value="1"/>
</dbReference>
<reference evidence="6 9" key="2">
    <citation type="submission" date="2019-07" db="EMBL/GenBank/DDBJ databases">
        <title>Draft genome sequences of 15 bacterial species constituting the stable defined intestinal microbiota of the GM15 gnotobiotic mouse model.</title>
        <authorList>
            <person name="Elie C."/>
            <person name="Mathieu A."/>
            <person name="Saliou A."/>
            <person name="Darnaud M."/>
            <person name="Leulier F."/>
            <person name="Tamellini A."/>
        </authorList>
    </citation>
    <scope>NUCLEOTIDE SEQUENCE [LARGE SCALE GENOMIC DNA]</scope>
    <source>
        <strain evidence="9">ASF 502</strain>
        <strain evidence="6">MD300</strain>
    </source>
</reference>
<dbReference type="PRINTS" id="PR00040">
    <property type="entry name" value="HTHMERR"/>
</dbReference>
<comment type="caution">
    <text evidence="7">The sequence shown here is derived from an EMBL/GenBank/DDBJ whole genome shotgun (WGS) entry which is preliminary data.</text>
</comment>
<keyword evidence="1" id="KW-0678">Repressor</keyword>
<name>N2A7X8_9FIRM</name>
<dbReference type="Gene3D" id="1.10.1660.10">
    <property type="match status" value="1"/>
</dbReference>
<dbReference type="OrthoDB" id="9811174at2"/>
<dbReference type="EMBL" id="RHJS01000002">
    <property type="protein sequence ID" value="RRK33773.1"/>
    <property type="molecule type" value="Genomic_DNA"/>
</dbReference>
<dbReference type="PANTHER" id="PTHR30204">
    <property type="entry name" value="REDOX-CYCLING DRUG-SENSING TRANSCRIPTIONAL ACTIVATOR SOXR"/>
    <property type="match status" value="1"/>
</dbReference>
<dbReference type="InterPro" id="IPR047057">
    <property type="entry name" value="MerR_fam"/>
</dbReference>
<dbReference type="eggNOG" id="COG0789">
    <property type="taxonomic scope" value="Bacteria"/>
</dbReference>
<dbReference type="Proteomes" id="UP000474104">
    <property type="component" value="Unassembled WGS sequence"/>
</dbReference>